<protein>
    <submittedName>
        <fullName evidence="1">Uncharacterized protein</fullName>
    </submittedName>
</protein>
<evidence type="ECO:0000313" key="1">
    <source>
        <dbReference type="EMBL" id="QDY51661.1"/>
    </source>
</evidence>
<accession>A0A5B8INM6</accession>
<name>A0A5B8INM6_9VIRU</name>
<proteinExistence type="predicted"/>
<sequence>MFFESIRKLPYLNLGNRCGHTDYIDFIRWGEVTAPAMYGVDCYKREFVVIKFIINKNSKDNKKCMQTFFRRYSNSNLWMGCGPINSQLLWTGGGMRSEDFIFLDDILNGKTVEINENLRSQFTGSTVELYNEKEWKAAEIIQKNWKICRYDPTYKMCEKVQTNNLNSILEEY</sequence>
<dbReference type="EMBL" id="MK250085">
    <property type="protein sequence ID" value="QDY51661.1"/>
    <property type="molecule type" value="Genomic_DNA"/>
</dbReference>
<gene>
    <name evidence="1" type="ORF">1_46</name>
</gene>
<reference evidence="1" key="1">
    <citation type="submission" date="2018-11" db="EMBL/GenBank/DDBJ databases">
        <title>A distinct lineage of giant viruses engineers rhodopsin photosystems in predatory marine eukaryotes.</title>
        <authorList>
            <person name="Needham D.M."/>
            <person name="Yoshizawa S."/>
            <person name="Hosaka T."/>
            <person name="Poirier C."/>
            <person name="Choi C.-J."/>
            <person name="Hehenberger E."/>
            <person name="Irwin N.A.T."/>
            <person name="Wilken S."/>
            <person name="Yung C.-M."/>
            <person name="Bachy C."/>
            <person name="Kurihara R."/>
            <person name="Nakajima Y."/>
            <person name="Kojima K."/>
            <person name="Kimura-Someya T."/>
            <person name="Leonard G."/>
            <person name="Malmstrom R.R."/>
            <person name="Mende D."/>
            <person name="Olson D.K."/>
            <person name="Sudo Y."/>
            <person name="Sudek S."/>
            <person name="Richards T.A."/>
            <person name="DeLong E.F."/>
            <person name="Keeling P.J."/>
            <person name="Santoro A.E."/>
            <person name="Shirouzu M."/>
            <person name="Iwasaki W."/>
            <person name="Worden A.Z."/>
        </authorList>
    </citation>
    <scope>NUCLEOTIDE SEQUENCE</scope>
</reference>
<organism evidence="1">
    <name type="scientific">Mimiviridae sp. ChoanoV1</name>
    <dbReference type="NCBI Taxonomy" id="2596887"/>
    <lineage>
        <taxon>Viruses</taxon>
        <taxon>Varidnaviria</taxon>
        <taxon>Bamfordvirae</taxon>
        <taxon>Nucleocytoviricota</taxon>
        <taxon>Megaviricetes</taxon>
        <taxon>Imitervirales</taxon>
        <taxon>Schizomimiviridae</taxon>
    </lineage>
</organism>